<evidence type="ECO:0000313" key="1">
    <source>
        <dbReference type="EMBL" id="CAG8787370.1"/>
    </source>
</evidence>
<organism evidence="1 2">
    <name type="scientific">Racocetra fulgida</name>
    <dbReference type="NCBI Taxonomy" id="60492"/>
    <lineage>
        <taxon>Eukaryota</taxon>
        <taxon>Fungi</taxon>
        <taxon>Fungi incertae sedis</taxon>
        <taxon>Mucoromycota</taxon>
        <taxon>Glomeromycotina</taxon>
        <taxon>Glomeromycetes</taxon>
        <taxon>Diversisporales</taxon>
        <taxon>Gigasporaceae</taxon>
        <taxon>Racocetra</taxon>
    </lineage>
</organism>
<protein>
    <submittedName>
        <fullName evidence="1">5278_t:CDS:1</fullName>
    </submittedName>
</protein>
<accession>A0A9N9P3R1</accession>
<gene>
    <name evidence="1" type="ORF">RFULGI_LOCUS16379</name>
</gene>
<dbReference type="AlphaFoldDB" id="A0A9N9P3R1"/>
<keyword evidence="2" id="KW-1185">Reference proteome</keyword>
<feature type="non-terminal residue" evidence="1">
    <location>
        <position position="189"/>
    </location>
</feature>
<reference evidence="1" key="1">
    <citation type="submission" date="2021-06" db="EMBL/GenBank/DDBJ databases">
        <authorList>
            <person name="Kallberg Y."/>
            <person name="Tangrot J."/>
            <person name="Rosling A."/>
        </authorList>
    </citation>
    <scope>NUCLEOTIDE SEQUENCE</scope>
    <source>
        <strain evidence="1">IN212</strain>
    </source>
</reference>
<sequence length="189" mass="21746">MLSLALQMLANGIEMTHDQITTLNYLVVSNLGFKHCRLDKVDGVLSVDFGEFEYMPDDFSQNMKMHKIVQDKLDKEQLKEREDNVINAIRKTFELIPKNITEENKQLIIELSTSLLKRAHMLTVTILGTQIITTGKLLTKHKNDTNTVANDDTEELDMFKVLQDVIQDEQITYEEASGTIYLRDEPVRD</sequence>
<dbReference type="Proteomes" id="UP000789396">
    <property type="component" value="Unassembled WGS sequence"/>
</dbReference>
<dbReference type="EMBL" id="CAJVPZ010057860">
    <property type="protein sequence ID" value="CAG8787370.1"/>
    <property type="molecule type" value="Genomic_DNA"/>
</dbReference>
<evidence type="ECO:0000313" key="2">
    <source>
        <dbReference type="Proteomes" id="UP000789396"/>
    </source>
</evidence>
<name>A0A9N9P3R1_9GLOM</name>
<proteinExistence type="predicted"/>
<comment type="caution">
    <text evidence="1">The sequence shown here is derived from an EMBL/GenBank/DDBJ whole genome shotgun (WGS) entry which is preliminary data.</text>
</comment>